<feature type="compositionally biased region" description="Polar residues" evidence="2">
    <location>
        <begin position="177"/>
        <end position="187"/>
    </location>
</feature>
<name>A0A643CH24_BALPH</name>
<dbReference type="PROSITE" id="PS51791">
    <property type="entry name" value="HSAC2"/>
    <property type="match status" value="1"/>
</dbReference>
<feature type="region of interest" description="Disordered" evidence="2">
    <location>
        <begin position="156"/>
        <end position="194"/>
    </location>
</feature>
<reference evidence="4 5" key="1">
    <citation type="journal article" date="2019" name="PLoS ONE">
        <title>Genomic analyses reveal an absence of contemporary introgressive admixture between fin whales and blue whales, despite known hybrids.</title>
        <authorList>
            <person name="Westbury M.V."/>
            <person name="Petersen B."/>
            <person name="Lorenzen E.D."/>
        </authorList>
    </citation>
    <scope>NUCLEOTIDE SEQUENCE [LARGE SCALE GENOMIC DNA]</scope>
    <source>
        <strain evidence="4">FinWhale-01</strain>
    </source>
</reference>
<feature type="compositionally biased region" description="Basic and acidic residues" evidence="2">
    <location>
        <begin position="12"/>
        <end position="29"/>
    </location>
</feature>
<dbReference type="InterPro" id="IPR022158">
    <property type="entry name" value="Inositol_phosphatase"/>
</dbReference>
<comment type="caution">
    <text evidence="4">The sequence shown here is derived from an EMBL/GenBank/DDBJ whole genome shotgun (WGS) entry which is preliminary data.</text>
</comment>
<evidence type="ECO:0000259" key="3">
    <source>
        <dbReference type="PROSITE" id="PS51791"/>
    </source>
</evidence>
<comment type="similarity">
    <text evidence="1">Belongs to the TPRG1 family.</text>
</comment>
<proteinExistence type="inferred from homology"/>
<dbReference type="PANTHER" id="PTHR31108">
    <property type="entry name" value="TUMOR PROTEIN P63-REGULATED GENE 1-LIKE PROTEIN"/>
    <property type="match status" value="1"/>
</dbReference>
<dbReference type="Proteomes" id="UP000437017">
    <property type="component" value="Unassembled WGS sequence"/>
</dbReference>
<dbReference type="EMBL" id="SGJD01001535">
    <property type="protein sequence ID" value="KAB0399460.1"/>
    <property type="molecule type" value="Genomic_DNA"/>
</dbReference>
<dbReference type="GO" id="GO:0008021">
    <property type="term" value="C:synaptic vesicle"/>
    <property type="evidence" value="ECO:0007669"/>
    <property type="project" value="TreeGrafter"/>
</dbReference>
<gene>
    <name evidence="4" type="ORF">E2I00_015769</name>
</gene>
<evidence type="ECO:0000313" key="4">
    <source>
        <dbReference type="EMBL" id="KAB0399460.1"/>
    </source>
</evidence>
<dbReference type="OrthoDB" id="10012704at2759"/>
<feature type="compositionally biased region" description="Basic residues" evidence="2">
    <location>
        <begin position="156"/>
        <end position="169"/>
    </location>
</feature>
<dbReference type="PANTHER" id="PTHR31108:SF7">
    <property type="entry name" value="TUMOR PROTEIN P63-REGULATED GENE 1-LIKE PROTEIN"/>
    <property type="match status" value="1"/>
</dbReference>
<accession>A0A643CH24</accession>
<protein>
    <recommendedName>
        <fullName evidence="3">HSac2 domain-containing protein</fullName>
    </recommendedName>
</protein>
<dbReference type="InterPro" id="IPR040242">
    <property type="entry name" value="TPRG1-like"/>
</dbReference>
<feature type="domain" description="HSac2" evidence="3">
    <location>
        <begin position="211"/>
        <end position="319"/>
    </location>
</feature>
<dbReference type="InterPro" id="IPR034753">
    <property type="entry name" value="hSac2"/>
</dbReference>
<dbReference type="Pfam" id="PF12456">
    <property type="entry name" value="hSac2"/>
    <property type="match status" value="1"/>
</dbReference>
<feature type="compositionally biased region" description="Polar residues" evidence="2">
    <location>
        <begin position="1"/>
        <end position="11"/>
    </location>
</feature>
<sequence length="354" mass="39482">MYQRQTGLTTQRENRWITRGEQTEVRKSDGPSGVSQSTHPDVWFFTFWRLDAQGQDADWPADAASCPPLGSQKQGWSMLLLVSQGPPLREPKSACVSAGPCPGVQVPPNPESFPEVHLLPIFKDLTPSPPELRLARNGCWVHVLWMMTPPEPGKHIRAARPSARSHHHSSAAAPTRWGQSTRGTWAQQDDPDQGRCEVVPSLRLSMREHHCQQVVRVALNAVDTISYGEFQFPPKSLNKREGFGIRIQWDKQSRPSFISRWNPWSTNVPYTTFIEHPMAGVDEKTASLCQLDGFKALLIQAVKKAQKESPLPGQAGGVLVLECPLLIETYVGLMSFINNEAKLGYSMTRGKIGF</sequence>
<evidence type="ECO:0000256" key="1">
    <source>
        <dbReference type="ARBA" id="ARBA00009163"/>
    </source>
</evidence>
<evidence type="ECO:0000256" key="2">
    <source>
        <dbReference type="SAM" id="MobiDB-lite"/>
    </source>
</evidence>
<keyword evidence="5" id="KW-1185">Reference proteome</keyword>
<feature type="region of interest" description="Disordered" evidence="2">
    <location>
        <begin position="1"/>
        <end position="37"/>
    </location>
</feature>
<organism evidence="4 5">
    <name type="scientific">Balaenoptera physalus</name>
    <name type="common">Fin whale</name>
    <name type="synonym">Balaena physalus</name>
    <dbReference type="NCBI Taxonomy" id="9770"/>
    <lineage>
        <taxon>Eukaryota</taxon>
        <taxon>Metazoa</taxon>
        <taxon>Chordata</taxon>
        <taxon>Craniata</taxon>
        <taxon>Vertebrata</taxon>
        <taxon>Euteleostomi</taxon>
        <taxon>Mammalia</taxon>
        <taxon>Eutheria</taxon>
        <taxon>Laurasiatheria</taxon>
        <taxon>Artiodactyla</taxon>
        <taxon>Whippomorpha</taxon>
        <taxon>Cetacea</taxon>
        <taxon>Mysticeti</taxon>
        <taxon>Balaenopteridae</taxon>
        <taxon>Balaenoptera</taxon>
    </lineage>
</organism>
<dbReference type="AlphaFoldDB" id="A0A643CH24"/>
<evidence type="ECO:0000313" key="5">
    <source>
        <dbReference type="Proteomes" id="UP000437017"/>
    </source>
</evidence>